<sequence>MDTPLTEGRPGGDGLPGNVRKHTISDGANLGGDGLSGDVGLVLKLTAVDGSPLKPRSSNKARKRTKYSVDGFKSVNHCCDVSAVQR</sequence>
<dbReference type="WBParaSite" id="nRc.2.0.1.t30961-RA">
    <property type="protein sequence ID" value="nRc.2.0.1.t30961-RA"/>
    <property type="gene ID" value="nRc.2.0.1.g30961"/>
</dbReference>
<name>A0A915JXB0_ROMCU</name>
<organism evidence="1 2">
    <name type="scientific">Romanomermis culicivorax</name>
    <name type="common">Nematode worm</name>
    <dbReference type="NCBI Taxonomy" id="13658"/>
    <lineage>
        <taxon>Eukaryota</taxon>
        <taxon>Metazoa</taxon>
        <taxon>Ecdysozoa</taxon>
        <taxon>Nematoda</taxon>
        <taxon>Enoplea</taxon>
        <taxon>Dorylaimia</taxon>
        <taxon>Mermithida</taxon>
        <taxon>Mermithoidea</taxon>
        <taxon>Mermithidae</taxon>
        <taxon>Romanomermis</taxon>
    </lineage>
</organism>
<proteinExistence type="predicted"/>
<evidence type="ECO:0000313" key="1">
    <source>
        <dbReference type="Proteomes" id="UP000887565"/>
    </source>
</evidence>
<dbReference type="Proteomes" id="UP000887565">
    <property type="component" value="Unplaced"/>
</dbReference>
<accession>A0A915JXB0</accession>
<reference evidence="2" key="1">
    <citation type="submission" date="2022-11" db="UniProtKB">
        <authorList>
            <consortium name="WormBaseParasite"/>
        </authorList>
    </citation>
    <scope>IDENTIFICATION</scope>
</reference>
<evidence type="ECO:0000313" key="2">
    <source>
        <dbReference type="WBParaSite" id="nRc.2.0.1.t30961-RA"/>
    </source>
</evidence>
<keyword evidence="1" id="KW-1185">Reference proteome</keyword>
<dbReference type="AlphaFoldDB" id="A0A915JXB0"/>
<protein>
    <submittedName>
        <fullName evidence="2">Uncharacterized protein</fullName>
    </submittedName>
</protein>